<dbReference type="InterPro" id="IPR046535">
    <property type="entry name" value="DUF6600"/>
</dbReference>
<proteinExistence type="predicted"/>
<sequence>MRTSFRFALALTTAVATILAGTGAASAQESPTAPPERVGQIAQLRGGVSFDTSGASDWTTAVLNYPVTGGDALYTQPGGEAAIAIDWSRISLNQATEFQITSIGSQVVQGALSQGEIYLDVRDLAPGQSYAITTARGTVTISQNGRYDILAGDQSSPTTVTVIAGAAQLQGRDVSLDIATGQTATLEGADPVTATLGPEQRDPFVTRLLAVRYAPPPSYVPQAVSQMTGGYQLAQYGTWSETPQYGAVWYPRVAASWVPYRDGHWAYVAPWGWTWVDNDPWGFAPFHYGRWIHEDGRWGWTPVAYQEPPTYQPVYAPALVSFFDVGSGVSIGVGVTAAAFAAGSIGWVPLAPDEPYLPWYHCPPRYVRQINYYNVRDPGRFADIHDRAIIDRYGPARLINWHGATVIPAAAMRRGDPVGRFGRPAPRTWLADARPVPPAAFQPGRLPGPGGAHPPGPGPIAQHGGHFDPHGFGRLPEAPGRLVHRVAAPAPRPAPFAAARGLPVGHPGPIDHATMRPPMHVMPHGAPSPNGRPEFQTHPVAAGRPMTPAITEHPRMPNMPSVPNMPRPPGPHQGPDQHKLPQQRPYTPPFHPGPQQRPQLHAPQFRSPEARPPEAGPHTVRRPTMPPQAGSPQAGRPMSPPPRPQGRPQFHPQPRVQPQQFHPPSRPQPEQFHPQPPQFHPQARPQPHQFHPRPQPQQFHPPARPQPHPQPHPPGRPNDPNDHHP</sequence>
<feature type="compositionally biased region" description="Low complexity" evidence="1">
    <location>
        <begin position="680"/>
        <end position="689"/>
    </location>
</feature>
<feature type="signal peptide" evidence="2">
    <location>
        <begin position="1"/>
        <end position="27"/>
    </location>
</feature>
<name>A0AAW9DW49_ACIAO</name>
<gene>
    <name evidence="3" type="ORF">SIL87_19380</name>
</gene>
<feature type="compositionally biased region" description="Pro residues" evidence="1">
    <location>
        <begin position="563"/>
        <end position="572"/>
    </location>
</feature>
<dbReference type="AlphaFoldDB" id="A0AAW9DW49"/>
<feature type="chain" id="PRO_5043745945" evidence="2">
    <location>
        <begin position="28"/>
        <end position="725"/>
    </location>
</feature>
<organism evidence="3 4">
    <name type="scientific">Acidiphilium acidophilum</name>
    <name type="common">Thiobacillus acidophilus</name>
    <dbReference type="NCBI Taxonomy" id="76588"/>
    <lineage>
        <taxon>Bacteria</taxon>
        <taxon>Pseudomonadati</taxon>
        <taxon>Pseudomonadota</taxon>
        <taxon>Alphaproteobacteria</taxon>
        <taxon>Acetobacterales</taxon>
        <taxon>Acidocellaceae</taxon>
        <taxon>Acidiphilium</taxon>
    </lineage>
</organism>
<dbReference type="Gene3D" id="2.60.120.1440">
    <property type="match status" value="1"/>
</dbReference>
<dbReference type="EMBL" id="JAWXYB010000018">
    <property type="protein sequence ID" value="MDX5932918.1"/>
    <property type="molecule type" value="Genomic_DNA"/>
</dbReference>
<dbReference type="Proteomes" id="UP001279553">
    <property type="component" value="Unassembled WGS sequence"/>
</dbReference>
<feature type="compositionally biased region" description="Pro residues" evidence="1">
    <location>
        <begin position="702"/>
        <end position="717"/>
    </location>
</feature>
<evidence type="ECO:0000313" key="4">
    <source>
        <dbReference type="Proteomes" id="UP001279553"/>
    </source>
</evidence>
<feature type="region of interest" description="Disordered" evidence="1">
    <location>
        <begin position="497"/>
        <end position="725"/>
    </location>
</feature>
<keyword evidence="2" id="KW-0732">Signal</keyword>
<evidence type="ECO:0000256" key="1">
    <source>
        <dbReference type="SAM" id="MobiDB-lite"/>
    </source>
</evidence>
<comment type="caution">
    <text evidence="3">The sequence shown here is derived from an EMBL/GenBank/DDBJ whole genome shotgun (WGS) entry which is preliminary data.</text>
</comment>
<protein>
    <submittedName>
        <fullName evidence="3">DUF6600 domain-containing protein</fullName>
    </submittedName>
</protein>
<dbReference type="RefSeq" id="WP_319615773.1">
    <property type="nucleotide sequence ID" value="NZ_JAWXYB010000018.1"/>
</dbReference>
<evidence type="ECO:0000313" key="3">
    <source>
        <dbReference type="EMBL" id="MDX5932918.1"/>
    </source>
</evidence>
<dbReference type="Pfam" id="PF20245">
    <property type="entry name" value="DUF6600"/>
    <property type="match status" value="1"/>
</dbReference>
<feature type="region of interest" description="Disordered" evidence="1">
    <location>
        <begin position="438"/>
        <end position="477"/>
    </location>
</feature>
<accession>A0AAW9DW49</accession>
<evidence type="ECO:0000256" key="2">
    <source>
        <dbReference type="SAM" id="SignalP"/>
    </source>
</evidence>
<keyword evidence="4" id="KW-1185">Reference proteome</keyword>
<reference evidence="3 4" key="1">
    <citation type="submission" date="2023-11" db="EMBL/GenBank/DDBJ databases">
        <title>MicrobeMod: A computational toolkit for identifying prokaryotic methylation and restriction-modification with nanopore sequencing.</title>
        <authorList>
            <person name="Crits-Christoph A."/>
            <person name="Kang S.C."/>
            <person name="Lee H."/>
            <person name="Ostrov N."/>
        </authorList>
    </citation>
    <scope>NUCLEOTIDE SEQUENCE [LARGE SCALE GENOMIC DNA]</scope>
    <source>
        <strain evidence="3 4">DSMZ 700</strain>
    </source>
</reference>